<feature type="transmembrane region" description="Helical" evidence="1">
    <location>
        <begin position="221"/>
        <end position="239"/>
    </location>
</feature>
<dbReference type="GO" id="GO:0016192">
    <property type="term" value="P:vesicle-mediated transport"/>
    <property type="evidence" value="ECO:0007669"/>
    <property type="project" value="InterPro"/>
</dbReference>
<dbReference type="HOGENOM" id="CLU_093580_0_0_1"/>
<dbReference type="Gene3D" id="1.20.5.110">
    <property type="match status" value="1"/>
</dbReference>
<dbReference type="RefSeq" id="XP_007604044.1">
    <property type="nucleotide sequence ID" value="XM_007603982.1"/>
</dbReference>
<dbReference type="PROSITE" id="PS50192">
    <property type="entry name" value="T_SNARE"/>
    <property type="match status" value="1"/>
</dbReference>
<dbReference type="OMA" id="EDTRPFQ"/>
<keyword evidence="4" id="KW-1185">Reference proteome</keyword>
<keyword evidence="1" id="KW-1133">Transmembrane helix</keyword>
<dbReference type="EMBL" id="JH370132">
    <property type="protein sequence ID" value="ELA42493.1"/>
    <property type="molecule type" value="Genomic_DNA"/>
</dbReference>
<dbReference type="InterPro" id="IPR000727">
    <property type="entry name" value="T_SNARE_dom"/>
</dbReference>
<dbReference type="SUPFAM" id="SSF47661">
    <property type="entry name" value="t-snare proteins"/>
    <property type="match status" value="1"/>
</dbReference>
<dbReference type="GO" id="GO:0016020">
    <property type="term" value="C:membrane"/>
    <property type="evidence" value="ECO:0007669"/>
    <property type="project" value="InterPro"/>
</dbReference>
<dbReference type="InterPro" id="IPR010989">
    <property type="entry name" value="SNARE"/>
</dbReference>
<keyword evidence="1" id="KW-0472">Membrane</keyword>
<dbReference type="GeneID" id="19881309"/>
<proteinExistence type="predicted"/>
<dbReference type="VEuPathDB" id="MicrosporidiaDB:VICG_00592"/>
<dbReference type="AlphaFoldDB" id="L2GNM1"/>
<organism evidence="3 4">
    <name type="scientific">Vittaforma corneae (strain ATCC 50505)</name>
    <name type="common">Microsporidian parasite</name>
    <name type="synonym">Nosema corneum</name>
    <dbReference type="NCBI Taxonomy" id="993615"/>
    <lineage>
        <taxon>Eukaryota</taxon>
        <taxon>Fungi</taxon>
        <taxon>Fungi incertae sedis</taxon>
        <taxon>Microsporidia</taxon>
        <taxon>Nosematidae</taxon>
        <taxon>Vittaforma</taxon>
    </lineage>
</organism>
<sequence length="274" mass="32067">MIQNKTEYFLKIRQKPTKSYACISIHPILNQLVALGSCILQLENKMEMSTLPNFGSKEKKYREINDLKGRVQTLVKEIEQNVKSFNCEEKNIVESVQQYLLNNLRIYLAKFRNFEQKSLCKSDKTIQNFNIAQSSNHSFDYLEALNPETIILQETIQRSNNIKTSIFNVTNTLIQLKMALKSQTCLIDTIDSCFDKSNMYLEQANKEIEKIPGNYCGFKDYVIYTLLYIICILLVLLFIKIYKNKIPWVENPQIIFKQKWPKSSSVRHFDTSKN</sequence>
<feature type="domain" description="T-SNARE coiled-coil homology" evidence="2">
    <location>
        <begin position="149"/>
        <end position="211"/>
    </location>
</feature>
<accession>L2GNM1</accession>
<dbReference type="OrthoDB" id="10251371at2759"/>
<gene>
    <name evidence="3" type="ORF">VICG_00592</name>
</gene>
<name>L2GNM1_VITCO</name>
<evidence type="ECO:0000256" key="1">
    <source>
        <dbReference type="SAM" id="Phobius"/>
    </source>
</evidence>
<dbReference type="InParanoid" id="L2GNM1"/>
<protein>
    <recommendedName>
        <fullName evidence="2">t-SNARE coiled-coil homology domain-containing protein</fullName>
    </recommendedName>
</protein>
<evidence type="ECO:0000313" key="3">
    <source>
        <dbReference type="EMBL" id="ELA42493.1"/>
    </source>
</evidence>
<dbReference type="Proteomes" id="UP000011082">
    <property type="component" value="Unassembled WGS sequence"/>
</dbReference>
<evidence type="ECO:0000313" key="4">
    <source>
        <dbReference type="Proteomes" id="UP000011082"/>
    </source>
</evidence>
<evidence type="ECO:0000259" key="2">
    <source>
        <dbReference type="PROSITE" id="PS50192"/>
    </source>
</evidence>
<keyword evidence="1" id="KW-0812">Transmembrane</keyword>
<dbReference type="STRING" id="993615.L2GNM1"/>
<reference evidence="4" key="1">
    <citation type="submission" date="2011-05" db="EMBL/GenBank/DDBJ databases">
        <title>The genome sequence of Vittaforma corneae strain ATCC 50505.</title>
        <authorList>
            <consortium name="The Broad Institute Genome Sequencing Platform"/>
            <person name="Cuomo C."/>
            <person name="Didier E."/>
            <person name="Bowers L."/>
            <person name="Young S.K."/>
            <person name="Zeng Q."/>
            <person name="Gargeya S."/>
            <person name="Fitzgerald M."/>
            <person name="Haas B."/>
            <person name="Abouelleil A."/>
            <person name="Alvarado L."/>
            <person name="Arachchi H.M."/>
            <person name="Berlin A."/>
            <person name="Chapman S.B."/>
            <person name="Gearin G."/>
            <person name="Goldberg J."/>
            <person name="Griggs A."/>
            <person name="Gujja S."/>
            <person name="Hansen M."/>
            <person name="Heiman D."/>
            <person name="Howarth C."/>
            <person name="Larimer J."/>
            <person name="Lui A."/>
            <person name="MacDonald P.J.P."/>
            <person name="McCowen C."/>
            <person name="Montmayeur A."/>
            <person name="Murphy C."/>
            <person name="Neiman D."/>
            <person name="Pearson M."/>
            <person name="Priest M."/>
            <person name="Roberts A."/>
            <person name="Saif S."/>
            <person name="Shea T."/>
            <person name="Sisk P."/>
            <person name="Stolte C."/>
            <person name="Sykes S."/>
            <person name="Wortman J."/>
            <person name="Nusbaum C."/>
            <person name="Birren B."/>
        </authorList>
    </citation>
    <scope>NUCLEOTIDE SEQUENCE [LARGE SCALE GENOMIC DNA]</scope>
    <source>
        <strain evidence="4">ATCC 50505</strain>
    </source>
</reference>